<accession>A0ABT2ERB2</accession>
<dbReference type="InterPro" id="IPR012341">
    <property type="entry name" value="6hp_glycosidase-like_sf"/>
</dbReference>
<evidence type="ECO:0000259" key="2">
    <source>
        <dbReference type="Pfam" id="PF08531"/>
    </source>
</evidence>
<feature type="domain" description="Bacterial alpha-L-rhamnosidase N-terminal" evidence="2">
    <location>
        <begin position="42"/>
        <end position="194"/>
    </location>
</feature>
<feature type="domain" description="Alpha-L-rhamnosidase six-hairpin glycosidase" evidence="3">
    <location>
        <begin position="551"/>
        <end position="882"/>
    </location>
</feature>
<dbReference type="Proteomes" id="UP001204798">
    <property type="component" value="Unassembled WGS sequence"/>
</dbReference>
<dbReference type="Gene3D" id="2.60.120.260">
    <property type="entry name" value="Galactose-binding domain-like"/>
    <property type="match status" value="3"/>
</dbReference>
<dbReference type="EMBL" id="JANUCP010000005">
    <property type="protein sequence ID" value="MCS3920462.1"/>
    <property type="molecule type" value="Genomic_DNA"/>
</dbReference>
<evidence type="ECO:0000313" key="4">
    <source>
        <dbReference type="EMBL" id="MCS3920462.1"/>
    </source>
</evidence>
<dbReference type="SUPFAM" id="SSF48208">
    <property type="entry name" value="Six-hairpin glycosidases"/>
    <property type="match status" value="1"/>
</dbReference>
<dbReference type="Gene3D" id="2.60.420.10">
    <property type="entry name" value="Maltose phosphorylase, domain 3"/>
    <property type="match status" value="1"/>
</dbReference>
<sequence>MAVWTAKWIWIEGARGKGHGASENGLLRNFYLCARKTFDVPKDLQTATLRITADARYVLFVNGQRIGNGPIRGWQHLWFYDTYDLTPYLHPGERNAIGVLVIQPGETNFQYPLGRGGLLAQLDMTTKRGRKITVATDRTWRVMPHPAYDRRTPRISCQQGFVEHYDGTRDEGRGTGDWAKADFDDSKWQRAVELGKVGIAPWKKLVPRNIPFLTMEPVYLTRILRVRTVEPPEIVHSIDLRPNLIPGDRLSNPHGLTGLALTIARVKRATEVRVRAVGGIGFGARRARVNGEDAVFDEQGAILKLRKGDNLVVFDVTRDWYHDWWFTTIWDAGQGTRDELEFVNPLGKAETVWATAGPFNSRYDEGFQAVWNAKSVADLEKAKEIALLRPIALEHITSDHVFARIVLAKETGDTGQGTRVENLDAICQPNDEVATIYPPRRGDVELLIDFGRELVGFWEFELDAPKGTVLDLYGFEAIHPTDDGGFEIQHTWGLNNVMRYIAKEGWQHYTSIVRRGFRYLILTVRFPKGEKRPVRIRTLRCLLNTYPYTERGEFVCNDWKLNEIWRMCRYTLRLCSEDTYVDCPAYEQTFWVGDARNEALIAYATYGGYELARRCWLLAGQSLWRSPLVESQVPSGWQDILTAWALLWVWACEEYYRYTGDEDFLREIYPFVAQQMRNIAEKFIRPDGLFEIEAWNMLDWAPMDTPRKGIVTHQNAMLVEAYRRAATMALLLGKSEDAKEFETLAQKVEDAINEHLWDEQRQAFIDCIHADGRRSQVFSVQTQTMVYLCDAVTDERRPIVRRYLYDKPEGFVWFGSPFALFFLLEAYAKDGEFQRILDIIRREWGAMIDYGATTAWETLTPRTRSHCHAWSAAPAYFLSTYVLGVRPKGVTRDTGQGTRVMEYFIAPKPCDLKWARGRFPVPIGARDEGRRTREIVVRWERGERQFAIWFELPEWVKAEIVLPEIVPETASITTQLVKGEASPPKFEANYWRINVSVGAQGKIEARW</sequence>
<dbReference type="Pfam" id="PF17389">
    <property type="entry name" value="Bac_rhamnosid6H"/>
    <property type="match status" value="1"/>
</dbReference>
<organism evidence="4 5">
    <name type="scientific">Candidatus Fervidibacter sacchari</name>
    <dbReference type="NCBI Taxonomy" id="1448929"/>
    <lineage>
        <taxon>Bacteria</taxon>
        <taxon>Candidatus Fervidibacterota</taxon>
        <taxon>Candidatus Fervidibacter</taxon>
    </lineage>
</organism>
<evidence type="ECO:0000259" key="1">
    <source>
        <dbReference type="Pfam" id="PF05592"/>
    </source>
</evidence>
<dbReference type="InterPro" id="IPR008928">
    <property type="entry name" value="6-hairpin_glycosidase_sf"/>
</dbReference>
<dbReference type="InterPro" id="IPR013737">
    <property type="entry name" value="Bac_rhamnosid_N"/>
</dbReference>
<dbReference type="PANTHER" id="PTHR34987:SF2">
    <property type="entry name" value="B, PUTATIVE (AFU_ORTHOLOGUE AFUA_7G05040)-RELATED"/>
    <property type="match status" value="1"/>
</dbReference>
<proteinExistence type="predicted"/>
<dbReference type="Pfam" id="PF05592">
    <property type="entry name" value="Bac_rhamnosid"/>
    <property type="match status" value="1"/>
</dbReference>
<reference evidence="4 5" key="1">
    <citation type="submission" date="2022-08" db="EMBL/GenBank/DDBJ databases">
        <title>Bacterial and archaeal communities from various locations to study Microbial Dark Matter (Phase II).</title>
        <authorList>
            <person name="Stepanauskas R."/>
        </authorList>
    </citation>
    <scope>NUCLEOTIDE SEQUENCE [LARGE SCALE GENOMIC DNA]</scope>
    <source>
        <strain evidence="4 5">PD1</strain>
    </source>
</reference>
<dbReference type="InterPro" id="IPR035396">
    <property type="entry name" value="Bac_rhamnosid6H"/>
</dbReference>
<comment type="caution">
    <text evidence="4">The sequence shown here is derived from an EMBL/GenBank/DDBJ whole genome shotgun (WGS) entry which is preliminary data.</text>
</comment>
<evidence type="ECO:0008006" key="6">
    <source>
        <dbReference type="Google" id="ProtNLM"/>
    </source>
</evidence>
<gene>
    <name evidence="4" type="ORF">M2350_002891</name>
</gene>
<feature type="domain" description="Alpha-L-rhamnosidase concanavalin-like" evidence="1">
    <location>
        <begin position="443"/>
        <end position="525"/>
    </location>
</feature>
<evidence type="ECO:0000259" key="3">
    <source>
        <dbReference type="Pfam" id="PF17389"/>
    </source>
</evidence>
<dbReference type="Pfam" id="PF08531">
    <property type="entry name" value="Bac_rhamnosid_N"/>
    <property type="match status" value="1"/>
</dbReference>
<dbReference type="RefSeq" id="WP_259099696.1">
    <property type="nucleotide sequence ID" value="NZ_CP130454.1"/>
</dbReference>
<evidence type="ECO:0000313" key="5">
    <source>
        <dbReference type="Proteomes" id="UP001204798"/>
    </source>
</evidence>
<dbReference type="InterPro" id="IPR008902">
    <property type="entry name" value="Rhamnosid_concanavalin"/>
</dbReference>
<dbReference type="PANTHER" id="PTHR34987">
    <property type="entry name" value="C, PUTATIVE (AFU_ORTHOLOGUE AFUA_3G02880)-RELATED"/>
    <property type="match status" value="1"/>
</dbReference>
<dbReference type="Gene3D" id="1.50.10.10">
    <property type="match status" value="1"/>
</dbReference>
<name>A0ABT2ERB2_9BACT</name>
<dbReference type="SUPFAM" id="SSF49785">
    <property type="entry name" value="Galactose-binding domain-like"/>
    <property type="match status" value="1"/>
</dbReference>
<protein>
    <recommendedName>
        <fullName evidence="6">Alpha-L-rhamnosidase</fullName>
    </recommendedName>
</protein>
<keyword evidence="5" id="KW-1185">Reference proteome</keyword>
<dbReference type="InterPro" id="IPR008979">
    <property type="entry name" value="Galactose-bd-like_sf"/>
</dbReference>